<gene>
    <name evidence="1" type="ORF">NDR89_23280</name>
</gene>
<organism evidence="1 2">
    <name type="scientific">Cupriavidus gilardii</name>
    <dbReference type="NCBI Taxonomy" id="82541"/>
    <lineage>
        <taxon>Bacteria</taxon>
        <taxon>Pseudomonadati</taxon>
        <taxon>Pseudomonadota</taxon>
        <taxon>Betaproteobacteria</taxon>
        <taxon>Burkholderiales</taxon>
        <taxon>Burkholderiaceae</taxon>
        <taxon>Cupriavidus</taxon>
    </lineage>
</organism>
<evidence type="ECO:0000313" key="2">
    <source>
        <dbReference type="Proteomes" id="UP001056648"/>
    </source>
</evidence>
<accession>A0ABY4VQG8</accession>
<dbReference type="EMBL" id="CP098736">
    <property type="protein sequence ID" value="USE79517.1"/>
    <property type="molecule type" value="Genomic_DNA"/>
</dbReference>
<reference evidence="1" key="1">
    <citation type="submission" date="2022-06" db="EMBL/GenBank/DDBJ databases">
        <title>Complete genome sequence and characterization of Cupriavidus gilardii QJ1 isolated from contaminating cells.</title>
        <authorList>
            <person name="Qi J."/>
        </authorList>
    </citation>
    <scope>NUCLEOTIDE SEQUENCE</scope>
    <source>
        <strain evidence="1">QJ1</strain>
    </source>
</reference>
<keyword evidence="2" id="KW-1185">Reference proteome</keyword>
<dbReference type="Proteomes" id="UP001056648">
    <property type="component" value="Chromosome 2"/>
</dbReference>
<evidence type="ECO:0000313" key="1">
    <source>
        <dbReference type="EMBL" id="USE79517.1"/>
    </source>
</evidence>
<dbReference type="RefSeq" id="WP_252252974.1">
    <property type="nucleotide sequence ID" value="NZ_CP098736.1"/>
</dbReference>
<sequence length="61" mass="6999">MEAMRGTLDNILRGISRDDARAWIDKRLADAETARQRGMFDIEAAWRADAKRIAEKFCITT</sequence>
<protein>
    <submittedName>
        <fullName evidence="1">Uncharacterized protein</fullName>
    </submittedName>
</protein>
<name>A0ABY4VQG8_9BURK</name>
<proteinExistence type="predicted"/>